<reference evidence="15" key="2">
    <citation type="submission" date="2015-01" db="EMBL/GenBank/DDBJ databases">
        <title>Evolutionary Origins and Diversification of the Mycorrhizal Mutualists.</title>
        <authorList>
            <consortium name="DOE Joint Genome Institute"/>
            <consortium name="Mycorrhizal Genomics Consortium"/>
            <person name="Kohler A."/>
            <person name="Kuo A."/>
            <person name="Nagy L.G."/>
            <person name="Floudas D."/>
            <person name="Copeland A."/>
            <person name="Barry K.W."/>
            <person name="Cichocki N."/>
            <person name="Veneault-Fourrey C."/>
            <person name="LaButti K."/>
            <person name="Lindquist E.A."/>
            <person name="Lipzen A."/>
            <person name="Lundell T."/>
            <person name="Morin E."/>
            <person name="Murat C."/>
            <person name="Riley R."/>
            <person name="Ohm R."/>
            <person name="Sun H."/>
            <person name="Tunlid A."/>
            <person name="Henrissat B."/>
            <person name="Grigoriev I.V."/>
            <person name="Hibbett D.S."/>
            <person name="Martin F."/>
        </authorList>
    </citation>
    <scope>NUCLEOTIDE SEQUENCE [LARGE SCALE GENOMIC DNA]</scope>
    <source>
        <strain evidence="15">Ve08.2h10</strain>
    </source>
</reference>
<dbReference type="OrthoDB" id="103819at2759"/>
<feature type="compositionally biased region" description="Low complexity" evidence="11">
    <location>
        <begin position="490"/>
        <end position="513"/>
    </location>
</feature>
<protein>
    <recommendedName>
        <fullName evidence="3 10">Mediator of RNA polymerase II transcription subunit 13</fullName>
    </recommendedName>
    <alternativeName>
        <fullName evidence="9 10">Mediator complex subunit 13</fullName>
    </alternativeName>
</protein>
<evidence type="ECO:0000256" key="6">
    <source>
        <dbReference type="ARBA" id="ARBA00023159"/>
    </source>
</evidence>
<gene>
    <name evidence="14" type="ORF">PAXRUDRAFT_720702</name>
</gene>
<dbReference type="HOGENOM" id="CLU_243920_0_0_1"/>
<evidence type="ECO:0000256" key="1">
    <source>
        <dbReference type="ARBA" id="ARBA00004123"/>
    </source>
</evidence>
<keyword evidence="6 10" id="KW-0010">Activator</keyword>
<proteinExistence type="inferred from homology"/>
<comment type="function">
    <text evidence="10">Component of the SRB8-11 complex. The SRB8-11 complex is a regulatory module of the Mediator complex which is itself involved in regulation of basal and activated RNA polymerase II-dependent transcription. The SRB8-11 complex may be involved in the transcriptional repression of a subset of genes regulated by Mediator. It may inhibit the association of the Mediator complex with RNA polymerase II to form the holoenzyme complex.</text>
</comment>
<feature type="domain" description="Mediator complex subunit Med13 C-terminal" evidence="12">
    <location>
        <begin position="1487"/>
        <end position="1569"/>
    </location>
</feature>
<name>A0A0D0DIJ2_9AGAM</name>
<feature type="region of interest" description="Disordered" evidence="11">
    <location>
        <begin position="470"/>
        <end position="513"/>
    </location>
</feature>
<evidence type="ECO:0000313" key="15">
    <source>
        <dbReference type="Proteomes" id="UP000054538"/>
    </source>
</evidence>
<comment type="subunit">
    <text evidence="10">Component of the SRB8-11 complex, which itself associates with the Mediator complex.</text>
</comment>
<dbReference type="STRING" id="930991.A0A0D0DIJ2"/>
<evidence type="ECO:0000256" key="8">
    <source>
        <dbReference type="ARBA" id="ARBA00023242"/>
    </source>
</evidence>
<evidence type="ECO:0000256" key="2">
    <source>
        <dbReference type="ARBA" id="ARBA00009354"/>
    </source>
</evidence>
<comment type="subcellular location">
    <subcellularLocation>
        <location evidence="1 10">Nucleus</location>
    </subcellularLocation>
</comment>
<evidence type="ECO:0000259" key="13">
    <source>
        <dbReference type="Pfam" id="PF11597"/>
    </source>
</evidence>
<dbReference type="PANTHER" id="PTHR48249:SF3">
    <property type="entry name" value="MEDIATOR OF RNA POLYMERASE II TRANSCRIPTION SUBUNIT 13"/>
    <property type="match status" value="1"/>
</dbReference>
<keyword evidence="8 10" id="KW-0539">Nucleus</keyword>
<sequence length="1582" mass="171889">MAHKHDSHASAHSAASSFSHSSPLVTVSDQLLSSVISLPDDVRVAHAAYVPATDSISYDVLELGRRYLVSRNKSLSLLDSMLPHAHVDGDSSALHVFMITSVEGSDACLAALKALPLDRLLASETSTFNPQGLYPCSSACADQQSPCLTCLDPHRPSPIIDSTFSVANLLPRKPLRLIYSLFIEAIRSRLIDDITQVPKDAASRSSAHRLMNGFLIASPRASNEWGADWLHAATLRPLVHCQLEVYLSTSRLEVYWHFRPTDYFPFDLDLPTAAGTPITLLPLGVPAYYLSTYNGPTSAVTSQFEESLTGLGAGEWKSFSATPQSEKQRALRLSARKPMSPVYIIAWLAVQNKQGEDKGMVIIWPSRLCLLFTASSQSAHARRSLPHLPDLPSQLQTSPPIIPVALSSSEDGNALSAPTTSVLTGRPISRRLCASPTSESLRAFRCLALSKSSKVDSVASEISAYVESVAKEREKERERIRRERDNAQLSASPRATTTPPTTAPAPLMTSSNTSVTTVSTSTENIAIAPAPLAATGPTQPPAVAVSVTNPNPPPPSIFYPSPPSTNCKAIAQSAGSTVTPTAPLPDLTRQASQPEPVPTPLASAFDPFGGMDTSWTQPPNDFMNLDMGYDMGFDMNVDVITTSGGASNTDVGHMNMDFEDRFTFTEDDFDFFDRPSATARPARPVASSFEDSSGLTPAAGPAPMGFSPSMFGDGHFSGGTPGQQHPSPFTTDGGGSTFTPQISELHHVHDLVSVAADILPPSPGSTPNSTPATPQVKLSLDRKECPSIPPNFFEPIPFAQSHRLSDSKYDMGKFALPSPPDEEDRTEPIPRSSPIRINNWTSRYHAATDHRVGVLRKLIGVKRKSFDQGPCRRRSHASWLQDEEEQEHPVVEDAEDLSEVASDDEDMDGDDAGVPSRATTPPPAYLPPGSTLLHMHFHHPYLLPLSRPLRPPGAAVAPMTIPLVVPTSVPTPVSPAAALGAASEKSKSLEAAGSMIAREVVENSVFADAWRASKVHSLPHKHLDVWPADVSSLAQIIRSLAMLEGPIDLQALLHHGSGAPSEPALLHRLDAPMVSVGKGDSIIQVLPSSLRFWEKLGLTPQAGKKDLTAFLFFEDDDPPKQQSAENWLKKLSATYSARQLGTHTPGSHTICSVNGIFALRLDSLRKSLSSFIADLPGKQTGLIFYIAIPDSALTLASPLLRQVLSAIKRLQKTHFESPITFQLIPEHHIAAHDLADISVDFEGLCFSVYHRVPQPVGRTMSRRIFESDSRGYLREPPFTLARPPHTIVRFSQLAPARTLDVLDRHTFLHVGYKISACGKWLVASCVDQRGESYDVGSWLTQDEVEISAILQIWNFAIECARKANIEWRLVISKLGPMSTSELDAWMHHLSAALPLCRDLPPFQVTVLSVNPNISWSLVQPRRTGQGQQTPTRRVTGKDPSKALYMDMTMATTYAIFPTIRIPLPSPLTHNWVDSSFVPDSEGASSTDTSPVLPISTTILLRAPLKHTSSAYSSLHIHFLYSNKSSGSSLTISDDATHQEITRNYHELAVLANLQGPFGYPLLPLHLAMLETMHNALRQEGME</sequence>
<dbReference type="Proteomes" id="UP000054538">
    <property type="component" value="Unassembled WGS sequence"/>
</dbReference>
<evidence type="ECO:0000256" key="5">
    <source>
        <dbReference type="ARBA" id="ARBA00023015"/>
    </source>
</evidence>
<evidence type="ECO:0000313" key="14">
    <source>
        <dbReference type="EMBL" id="KIK98167.1"/>
    </source>
</evidence>
<dbReference type="EMBL" id="KN824904">
    <property type="protein sequence ID" value="KIK98167.1"/>
    <property type="molecule type" value="Genomic_DNA"/>
</dbReference>
<evidence type="ECO:0000256" key="10">
    <source>
        <dbReference type="RuleBase" id="RU364134"/>
    </source>
</evidence>
<organism evidence="14 15">
    <name type="scientific">Paxillus rubicundulus Ve08.2h10</name>
    <dbReference type="NCBI Taxonomy" id="930991"/>
    <lineage>
        <taxon>Eukaryota</taxon>
        <taxon>Fungi</taxon>
        <taxon>Dikarya</taxon>
        <taxon>Basidiomycota</taxon>
        <taxon>Agaricomycotina</taxon>
        <taxon>Agaricomycetes</taxon>
        <taxon>Agaricomycetidae</taxon>
        <taxon>Boletales</taxon>
        <taxon>Paxilineae</taxon>
        <taxon>Paxillaceae</taxon>
        <taxon>Paxillus</taxon>
    </lineage>
</organism>
<keyword evidence="4 10" id="KW-0678">Repressor</keyword>
<dbReference type="PANTHER" id="PTHR48249">
    <property type="entry name" value="MEDIATOR OF RNA POLYMERASE II TRANSCRIPTION SUBUNIT 13"/>
    <property type="match status" value="1"/>
</dbReference>
<dbReference type="GO" id="GO:0045944">
    <property type="term" value="P:positive regulation of transcription by RNA polymerase II"/>
    <property type="evidence" value="ECO:0007669"/>
    <property type="project" value="TreeGrafter"/>
</dbReference>
<dbReference type="InterPro" id="IPR009401">
    <property type="entry name" value="Med13_C"/>
</dbReference>
<evidence type="ECO:0000256" key="7">
    <source>
        <dbReference type="ARBA" id="ARBA00023163"/>
    </source>
</evidence>
<feature type="domain" description="Mediator complex subunit Med13 N-terminal" evidence="13">
    <location>
        <begin position="29"/>
        <end position="373"/>
    </location>
</feature>
<accession>A0A0D0DIJ2</accession>
<dbReference type="InParanoid" id="A0A0D0DIJ2"/>
<feature type="region of interest" description="Disordered" evidence="11">
    <location>
        <begin position="675"/>
        <end position="740"/>
    </location>
</feature>
<keyword evidence="5 10" id="KW-0805">Transcription regulation</keyword>
<feature type="region of interest" description="Disordered" evidence="11">
    <location>
        <begin position="865"/>
        <end position="922"/>
    </location>
</feature>
<keyword evidence="7 10" id="KW-0804">Transcription</keyword>
<evidence type="ECO:0000256" key="3">
    <source>
        <dbReference type="ARBA" id="ARBA00019618"/>
    </source>
</evidence>
<feature type="compositionally biased region" description="Basic and acidic residues" evidence="11">
    <location>
        <begin position="470"/>
        <end position="486"/>
    </location>
</feature>
<evidence type="ECO:0000256" key="11">
    <source>
        <dbReference type="SAM" id="MobiDB-lite"/>
    </source>
</evidence>
<comment type="similarity">
    <text evidence="2 10">Belongs to the Mediator complex subunit 13 family.</text>
</comment>
<evidence type="ECO:0000259" key="12">
    <source>
        <dbReference type="Pfam" id="PF06333"/>
    </source>
</evidence>
<reference evidence="14 15" key="1">
    <citation type="submission" date="2014-04" db="EMBL/GenBank/DDBJ databases">
        <authorList>
            <consortium name="DOE Joint Genome Institute"/>
            <person name="Kuo A."/>
            <person name="Kohler A."/>
            <person name="Jargeat P."/>
            <person name="Nagy L.G."/>
            <person name="Floudas D."/>
            <person name="Copeland A."/>
            <person name="Barry K.W."/>
            <person name="Cichocki N."/>
            <person name="Veneault-Fourrey C."/>
            <person name="LaButti K."/>
            <person name="Lindquist E.A."/>
            <person name="Lipzen A."/>
            <person name="Lundell T."/>
            <person name="Morin E."/>
            <person name="Murat C."/>
            <person name="Sun H."/>
            <person name="Tunlid A."/>
            <person name="Henrissat B."/>
            <person name="Grigoriev I.V."/>
            <person name="Hibbett D.S."/>
            <person name="Martin F."/>
            <person name="Nordberg H.P."/>
            <person name="Cantor M.N."/>
            <person name="Hua S.X."/>
        </authorList>
    </citation>
    <scope>NUCLEOTIDE SEQUENCE [LARGE SCALE GENOMIC DNA]</scope>
    <source>
        <strain evidence="14 15">Ve08.2h10</strain>
    </source>
</reference>
<feature type="compositionally biased region" description="Acidic residues" evidence="11">
    <location>
        <begin position="881"/>
        <end position="911"/>
    </location>
</feature>
<feature type="domain" description="Mediator complex subunit Med13 C-terminal" evidence="12">
    <location>
        <begin position="1275"/>
        <end position="1481"/>
    </location>
</feature>
<evidence type="ECO:0000256" key="4">
    <source>
        <dbReference type="ARBA" id="ARBA00022491"/>
    </source>
</evidence>
<dbReference type="GO" id="GO:0003713">
    <property type="term" value="F:transcription coactivator activity"/>
    <property type="evidence" value="ECO:0007669"/>
    <property type="project" value="TreeGrafter"/>
</dbReference>
<keyword evidence="15" id="KW-1185">Reference proteome</keyword>
<dbReference type="GO" id="GO:0016592">
    <property type="term" value="C:mediator complex"/>
    <property type="evidence" value="ECO:0007669"/>
    <property type="project" value="InterPro"/>
</dbReference>
<evidence type="ECO:0000256" key="9">
    <source>
        <dbReference type="ARBA" id="ARBA00032008"/>
    </source>
</evidence>
<dbReference type="InterPro" id="IPR021643">
    <property type="entry name" value="Mediator_Med13_N"/>
</dbReference>
<dbReference type="Pfam" id="PF06333">
    <property type="entry name" value="Med13_C"/>
    <property type="match status" value="2"/>
</dbReference>
<dbReference type="InterPro" id="IPR051139">
    <property type="entry name" value="Mediator_complx_sub13"/>
</dbReference>
<dbReference type="Pfam" id="PF11597">
    <property type="entry name" value="Med13_N"/>
    <property type="match status" value="1"/>
</dbReference>